<dbReference type="Pfam" id="PF00077">
    <property type="entry name" value="RVP"/>
    <property type="match status" value="1"/>
</dbReference>
<dbReference type="InterPro" id="IPR001037">
    <property type="entry name" value="Integrase_C_retrovir"/>
</dbReference>
<dbReference type="Pfam" id="PF06817">
    <property type="entry name" value="RVT_thumb"/>
    <property type="match status" value="1"/>
</dbReference>
<reference evidence="25" key="2">
    <citation type="submission" date="2025-08" db="UniProtKB">
        <authorList>
            <consortium name="Ensembl"/>
        </authorList>
    </citation>
    <scope>IDENTIFICATION</scope>
</reference>
<feature type="domain" description="Integrase-type" evidence="24">
    <location>
        <begin position="1039"/>
        <end position="1086"/>
    </location>
</feature>
<dbReference type="PROSITE" id="PS50879">
    <property type="entry name" value="RNASE_H_1"/>
    <property type="match status" value="1"/>
</dbReference>
<dbReference type="Bgee" id="ENSMODG00000042937">
    <property type="expression patterns" value="Expressed in hindlimb bud and 12 other cell types or tissues"/>
</dbReference>
<dbReference type="InterPro" id="IPR036397">
    <property type="entry name" value="RNaseH_sf"/>
</dbReference>
<dbReference type="InParanoid" id="A0A5F8GYT2"/>
<keyword evidence="12" id="KW-0229">DNA integration</keyword>
<dbReference type="GO" id="GO:0003677">
    <property type="term" value="F:DNA binding"/>
    <property type="evidence" value="ECO:0007669"/>
    <property type="project" value="UniProtKB-KW"/>
</dbReference>
<dbReference type="Gene3D" id="3.10.10.10">
    <property type="entry name" value="HIV Type 1 Reverse Transcriptase, subunit A, domain 1"/>
    <property type="match status" value="1"/>
</dbReference>
<evidence type="ECO:0000256" key="8">
    <source>
        <dbReference type="ARBA" id="ARBA00022759"/>
    </source>
</evidence>
<dbReference type="GO" id="GO:0035613">
    <property type="term" value="F:RNA stem-loop binding"/>
    <property type="evidence" value="ECO:0000318"/>
    <property type="project" value="GO_Central"/>
</dbReference>
<dbReference type="PROSITE" id="PS50994">
    <property type="entry name" value="INTEGRASE"/>
    <property type="match status" value="1"/>
</dbReference>
<dbReference type="Pfam" id="PF00078">
    <property type="entry name" value="RVT_1"/>
    <property type="match status" value="1"/>
</dbReference>
<dbReference type="Gene3D" id="2.30.30.10">
    <property type="entry name" value="Integrase, C-terminal domain superfamily, retroviral"/>
    <property type="match status" value="1"/>
</dbReference>
<dbReference type="InterPro" id="IPR001584">
    <property type="entry name" value="Integrase_cat-core"/>
</dbReference>
<dbReference type="GO" id="GO:0004190">
    <property type="term" value="F:aspartic-type endopeptidase activity"/>
    <property type="evidence" value="ECO:0007669"/>
    <property type="project" value="UniProtKB-KW"/>
</dbReference>
<evidence type="ECO:0000259" key="22">
    <source>
        <dbReference type="PROSITE" id="PS50879"/>
    </source>
</evidence>
<evidence type="ECO:0000256" key="2">
    <source>
        <dbReference type="ARBA" id="ARBA00022670"/>
    </source>
</evidence>
<proteinExistence type="inferred from homology"/>
<dbReference type="PANTHER" id="PTHR19422">
    <property type="entry name" value="GAG RETROVIRAL POLYPROTEIN"/>
    <property type="match status" value="1"/>
</dbReference>
<dbReference type="GO" id="GO:0006508">
    <property type="term" value="P:proteolysis"/>
    <property type="evidence" value="ECO:0007669"/>
    <property type="project" value="UniProtKB-KW"/>
</dbReference>
<keyword evidence="10" id="KW-0378">Hydrolase</keyword>
<feature type="domain" description="Reverse transcriptase" evidence="21">
    <location>
        <begin position="275"/>
        <end position="463"/>
    </location>
</feature>
<evidence type="ECO:0000256" key="5">
    <source>
        <dbReference type="ARBA" id="ARBA00022722"/>
    </source>
</evidence>
<evidence type="ECO:0000256" key="11">
    <source>
        <dbReference type="ARBA" id="ARBA00022833"/>
    </source>
</evidence>
<dbReference type="SUPFAM" id="SSF56672">
    <property type="entry name" value="DNA/RNA polymerases"/>
    <property type="match status" value="1"/>
</dbReference>
<evidence type="ECO:0000256" key="12">
    <source>
        <dbReference type="ARBA" id="ARBA00022908"/>
    </source>
</evidence>
<dbReference type="InterPro" id="IPR010661">
    <property type="entry name" value="RVT_thumb"/>
</dbReference>
<feature type="domain" description="Peptidase A2" evidence="19">
    <location>
        <begin position="137"/>
        <end position="212"/>
    </location>
</feature>
<dbReference type="GO" id="GO:0004523">
    <property type="term" value="F:RNA-DNA hybrid ribonuclease activity"/>
    <property type="evidence" value="ECO:0007669"/>
    <property type="project" value="InterPro"/>
</dbReference>
<keyword evidence="14" id="KW-0238">DNA-binding</keyword>
<protein>
    <submittedName>
        <fullName evidence="25">Uncharacterized protein</fullName>
    </submittedName>
</protein>
<dbReference type="GO" id="GO:0008270">
    <property type="term" value="F:zinc ion binding"/>
    <property type="evidence" value="ECO:0007669"/>
    <property type="project" value="UniProtKB-KW"/>
</dbReference>
<feature type="domain" description="RNase H type-1" evidence="22">
    <location>
        <begin position="678"/>
        <end position="809"/>
    </location>
</feature>
<dbReference type="InterPro" id="IPR021109">
    <property type="entry name" value="Peptidase_aspartic_dom_sf"/>
</dbReference>
<feature type="compositionally biased region" description="Polar residues" evidence="18">
    <location>
        <begin position="1115"/>
        <end position="1131"/>
    </location>
</feature>
<evidence type="ECO:0000256" key="10">
    <source>
        <dbReference type="ARBA" id="ARBA00022801"/>
    </source>
</evidence>
<keyword evidence="2" id="KW-0645">Protease</keyword>
<keyword evidence="15" id="KW-0233">DNA recombination</keyword>
<keyword evidence="6" id="KW-0479">Metal-binding</keyword>
<dbReference type="Proteomes" id="UP000002280">
    <property type="component" value="Chromosome 3"/>
</dbReference>
<dbReference type="PROSITE" id="PS50878">
    <property type="entry name" value="RT_POL"/>
    <property type="match status" value="1"/>
</dbReference>
<feature type="domain" description="Integrase-type" evidence="20">
    <location>
        <begin position="806"/>
        <end position="847"/>
    </location>
</feature>
<dbReference type="PANTHER" id="PTHR19422:SF123">
    <property type="entry name" value="RT1 CLASS I, LOCUS CE15"/>
    <property type="match status" value="1"/>
</dbReference>
<keyword evidence="11" id="KW-0862">Zinc</keyword>
<keyword evidence="26" id="KW-1185">Reference proteome</keyword>
<dbReference type="AlphaFoldDB" id="A0A5F8GYT2"/>
<dbReference type="InterPro" id="IPR003308">
    <property type="entry name" value="Integrase_Zn-bd_dom_N"/>
</dbReference>
<evidence type="ECO:0000256" key="4">
    <source>
        <dbReference type="ARBA" id="ARBA00022695"/>
    </source>
</evidence>
<dbReference type="SUPFAM" id="SSF50630">
    <property type="entry name" value="Acid proteases"/>
    <property type="match status" value="1"/>
</dbReference>
<evidence type="ECO:0000259" key="21">
    <source>
        <dbReference type="PROSITE" id="PS50878"/>
    </source>
</evidence>
<dbReference type="InterPro" id="IPR001995">
    <property type="entry name" value="Peptidase_A2_cat"/>
</dbReference>
<keyword evidence="9 16" id="KW-0863">Zinc-finger</keyword>
<dbReference type="Gene3D" id="2.40.70.10">
    <property type="entry name" value="Acid Proteases"/>
    <property type="match status" value="1"/>
</dbReference>
<dbReference type="Gene3D" id="3.30.420.10">
    <property type="entry name" value="Ribonuclease H-like superfamily/Ribonuclease H"/>
    <property type="match status" value="2"/>
</dbReference>
<dbReference type="GO" id="GO:0015074">
    <property type="term" value="P:DNA integration"/>
    <property type="evidence" value="ECO:0007669"/>
    <property type="project" value="UniProtKB-KW"/>
</dbReference>
<keyword evidence="4" id="KW-0548">Nucleotidyltransferase</keyword>
<evidence type="ECO:0000313" key="25">
    <source>
        <dbReference type="Ensembl" id="ENSMODP00000052271.1"/>
    </source>
</evidence>
<dbReference type="Pfam" id="PF00665">
    <property type="entry name" value="rve"/>
    <property type="match status" value="1"/>
</dbReference>
<keyword evidence="13" id="KW-0695">RNA-directed DNA polymerase</keyword>
<comment type="similarity">
    <text evidence="1">Belongs to the beta type-B retroviral polymerase family. HERV class-II K(HML-2) pol subfamily.</text>
</comment>
<dbReference type="PROSITE" id="PS50876">
    <property type="entry name" value="ZF_INTEGRASE"/>
    <property type="match status" value="1"/>
</dbReference>
<evidence type="ECO:0000256" key="9">
    <source>
        <dbReference type="ARBA" id="ARBA00022771"/>
    </source>
</evidence>
<dbReference type="InterPro" id="IPR017856">
    <property type="entry name" value="Integrase-like_N"/>
</dbReference>
<feature type="domain" description="Integrase catalytic" evidence="23">
    <location>
        <begin position="856"/>
        <end position="1030"/>
    </location>
</feature>
<dbReference type="Ensembl" id="ENSMODT00000056111.1">
    <property type="protein sequence ID" value="ENSMODP00000052271.1"/>
    <property type="gene ID" value="ENSMODG00000042937.1"/>
</dbReference>
<evidence type="ECO:0000256" key="15">
    <source>
        <dbReference type="ARBA" id="ARBA00023172"/>
    </source>
</evidence>
<dbReference type="SUPFAM" id="SSF46919">
    <property type="entry name" value="N-terminal Zn binding domain of HIV integrase"/>
    <property type="match status" value="1"/>
</dbReference>
<dbReference type="GeneTree" id="ENSGT00670000098165"/>
<dbReference type="GO" id="GO:0003964">
    <property type="term" value="F:RNA-directed DNA polymerase activity"/>
    <property type="evidence" value="ECO:0007669"/>
    <property type="project" value="UniProtKB-KW"/>
</dbReference>
<dbReference type="InterPro" id="IPR043502">
    <property type="entry name" value="DNA/RNA_pol_sf"/>
</dbReference>
<dbReference type="Pfam" id="PF00075">
    <property type="entry name" value="RNase_H"/>
    <property type="match status" value="1"/>
</dbReference>
<evidence type="ECO:0000256" key="17">
    <source>
        <dbReference type="PROSITE-ProRule" id="PRU00506"/>
    </source>
</evidence>
<evidence type="ECO:0000256" key="6">
    <source>
        <dbReference type="ARBA" id="ARBA00022723"/>
    </source>
</evidence>
<keyword evidence="3" id="KW-0808">Transferase</keyword>
<name>A0A5F8GYT2_MONDO</name>
<evidence type="ECO:0000256" key="1">
    <source>
        <dbReference type="ARBA" id="ARBA00010879"/>
    </source>
</evidence>
<evidence type="ECO:0000259" key="20">
    <source>
        <dbReference type="PROSITE" id="PS50876"/>
    </source>
</evidence>
<accession>A0A5F8GYT2</accession>
<keyword evidence="5" id="KW-0540">Nuclease</keyword>
<keyword evidence="8" id="KW-0255">Endonuclease</keyword>
<dbReference type="Pfam" id="PF00552">
    <property type="entry name" value="IN_DBD_C"/>
    <property type="match status" value="1"/>
</dbReference>
<evidence type="ECO:0000256" key="3">
    <source>
        <dbReference type="ARBA" id="ARBA00022679"/>
    </source>
</evidence>
<dbReference type="Pfam" id="PF02022">
    <property type="entry name" value="Integrase_Zn"/>
    <property type="match status" value="1"/>
</dbReference>
<feature type="DNA-binding region" description="Integrase-type" evidence="17">
    <location>
        <begin position="1039"/>
        <end position="1086"/>
    </location>
</feature>
<reference evidence="25 26" key="1">
    <citation type="journal article" date="2007" name="Nature">
        <title>Genome of the marsupial Monodelphis domestica reveals innovation in non-coding sequences.</title>
        <authorList>
            <person name="Mikkelsen T.S."/>
            <person name="Wakefield M.J."/>
            <person name="Aken B."/>
            <person name="Amemiya C.T."/>
            <person name="Chang J.L."/>
            <person name="Duke S."/>
            <person name="Garber M."/>
            <person name="Gentles A.J."/>
            <person name="Goodstadt L."/>
            <person name="Heger A."/>
            <person name="Jurka J."/>
            <person name="Kamal M."/>
            <person name="Mauceli E."/>
            <person name="Searle S.M."/>
            <person name="Sharpe T."/>
            <person name="Baker M.L."/>
            <person name="Batzer M.A."/>
            <person name="Benos P.V."/>
            <person name="Belov K."/>
            <person name="Clamp M."/>
            <person name="Cook A."/>
            <person name="Cuff J."/>
            <person name="Das R."/>
            <person name="Davidow L."/>
            <person name="Deakin J.E."/>
            <person name="Fazzari M.J."/>
            <person name="Glass J.L."/>
            <person name="Grabherr M."/>
            <person name="Greally J.M."/>
            <person name="Gu W."/>
            <person name="Hore T.A."/>
            <person name="Huttley G.A."/>
            <person name="Kleber M."/>
            <person name="Jirtle R.L."/>
            <person name="Koina E."/>
            <person name="Lee J.T."/>
            <person name="Mahony S."/>
            <person name="Marra M.A."/>
            <person name="Miller R.D."/>
            <person name="Nicholls R.D."/>
            <person name="Oda M."/>
            <person name="Papenfuss A.T."/>
            <person name="Parra Z.E."/>
            <person name="Pollock D.D."/>
            <person name="Ray D.A."/>
            <person name="Schein J.E."/>
            <person name="Speed T.P."/>
            <person name="Thompson K."/>
            <person name="VandeBerg J.L."/>
            <person name="Wade C.M."/>
            <person name="Walker J.A."/>
            <person name="Waters P.D."/>
            <person name="Webber C."/>
            <person name="Weidman J.R."/>
            <person name="Xie X."/>
            <person name="Zody M.C."/>
            <person name="Baldwin J."/>
            <person name="Abdouelleil A."/>
            <person name="Abdulkadir J."/>
            <person name="Abebe A."/>
            <person name="Abera B."/>
            <person name="Abreu J."/>
            <person name="Acer S.C."/>
            <person name="Aftuck L."/>
            <person name="Alexander A."/>
            <person name="An P."/>
            <person name="Anderson E."/>
            <person name="Anderson S."/>
            <person name="Arachi H."/>
            <person name="Azer M."/>
            <person name="Bachantsang P."/>
            <person name="Barry A."/>
            <person name="Bayul T."/>
            <person name="Berlin A."/>
            <person name="Bessette D."/>
            <person name="Bloom T."/>
            <person name="Bloom T."/>
            <person name="Boguslavskiy L."/>
            <person name="Bonnet C."/>
            <person name="Boukhgalter B."/>
            <person name="Bourzgui I."/>
            <person name="Brown A."/>
            <person name="Cahill P."/>
            <person name="Channer S."/>
            <person name="Cheshatsang Y."/>
            <person name="Chuda L."/>
            <person name="Citroen M."/>
            <person name="Collymore A."/>
            <person name="Cooke P."/>
            <person name="Costello M."/>
            <person name="D'Aco K."/>
            <person name="Daza R."/>
            <person name="De Haan G."/>
            <person name="DeGray S."/>
            <person name="DeMaso C."/>
            <person name="Dhargay N."/>
            <person name="Dooley K."/>
            <person name="Dooley E."/>
            <person name="Doricent M."/>
            <person name="Dorje P."/>
            <person name="Dorjee K."/>
            <person name="Dupes A."/>
            <person name="Elong R."/>
            <person name="Falk J."/>
            <person name="Farina A."/>
            <person name="Faro S."/>
            <person name="Ferguson D."/>
            <person name="Fisher S."/>
            <person name="Foley C.D."/>
            <person name="Franke A."/>
            <person name="Friedrich D."/>
            <person name="Gadbois L."/>
            <person name="Gearin G."/>
            <person name="Gearin C.R."/>
            <person name="Giannoukos G."/>
            <person name="Goode T."/>
            <person name="Graham J."/>
            <person name="Grandbois E."/>
            <person name="Grewal S."/>
            <person name="Gyaltsen K."/>
            <person name="Hafez N."/>
            <person name="Hagos B."/>
            <person name="Hall J."/>
            <person name="Henson C."/>
            <person name="Hollinger A."/>
            <person name="Honan T."/>
            <person name="Huard M.D."/>
            <person name="Hughes L."/>
            <person name="Hurhula B."/>
            <person name="Husby M.E."/>
            <person name="Kamat A."/>
            <person name="Kanga B."/>
            <person name="Kashin S."/>
            <person name="Khazanovich D."/>
            <person name="Kisner P."/>
            <person name="Lance K."/>
            <person name="Lara M."/>
            <person name="Lee W."/>
            <person name="Lennon N."/>
            <person name="Letendre F."/>
            <person name="LeVine R."/>
            <person name="Lipovsky A."/>
            <person name="Liu X."/>
            <person name="Liu J."/>
            <person name="Liu S."/>
            <person name="Lokyitsang T."/>
            <person name="Lokyitsang Y."/>
            <person name="Lubonja R."/>
            <person name="Lui A."/>
            <person name="MacDonald P."/>
            <person name="Magnisalis V."/>
            <person name="Maru K."/>
            <person name="Matthews C."/>
            <person name="McCusker W."/>
            <person name="McDonough S."/>
            <person name="Mehta T."/>
            <person name="Meldrim J."/>
            <person name="Meneus L."/>
            <person name="Mihai O."/>
            <person name="Mihalev A."/>
            <person name="Mihova T."/>
            <person name="Mittelman R."/>
            <person name="Mlenga V."/>
            <person name="Montmayeur A."/>
            <person name="Mulrain L."/>
            <person name="Navidi A."/>
            <person name="Naylor J."/>
            <person name="Negash T."/>
            <person name="Nguyen T."/>
            <person name="Nguyen N."/>
            <person name="Nicol R."/>
            <person name="Norbu C."/>
            <person name="Norbu N."/>
            <person name="Novod N."/>
            <person name="O'Neill B."/>
            <person name="Osman S."/>
            <person name="Markiewicz E."/>
            <person name="Oyono O.L."/>
            <person name="Patti C."/>
            <person name="Phunkhang P."/>
            <person name="Pierre F."/>
            <person name="Priest M."/>
            <person name="Raghuraman S."/>
            <person name="Rege F."/>
            <person name="Reyes R."/>
            <person name="Rise C."/>
            <person name="Rogov P."/>
            <person name="Ross K."/>
            <person name="Ryan E."/>
            <person name="Settipalli S."/>
            <person name="Shea T."/>
            <person name="Sherpa N."/>
            <person name="Shi L."/>
            <person name="Shih D."/>
            <person name="Sparrow T."/>
            <person name="Spaulding J."/>
            <person name="Stalker J."/>
            <person name="Stange-Thomann N."/>
            <person name="Stavropoulos S."/>
            <person name="Stone C."/>
            <person name="Strader C."/>
            <person name="Tesfaye S."/>
            <person name="Thomson T."/>
            <person name="Thoulutsang Y."/>
            <person name="Thoulutsang D."/>
            <person name="Topham K."/>
            <person name="Topping I."/>
            <person name="Tsamla T."/>
            <person name="Vassiliev H."/>
            <person name="Vo A."/>
            <person name="Wangchuk T."/>
            <person name="Wangdi T."/>
            <person name="Weiand M."/>
            <person name="Wilkinson J."/>
            <person name="Wilson A."/>
            <person name="Yadav S."/>
            <person name="Young G."/>
            <person name="Yu Q."/>
            <person name="Zembek L."/>
            <person name="Zhong D."/>
            <person name="Zimmer A."/>
            <person name="Zwirko Z."/>
            <person name="Jaffe D.B."/>
            <person name="Alvarez P."/>
            <person name="Brockman W."/>
            <person name="Butler J."/>
            <person name="Chin C."/>
            <person name="Gnerre S."/>
            <person name="MacCallum I."/>
            <person name="Graves J.A."/>
            <person name="Ponting C.P."/>
            <person name="Breen M."/>
            <person name="Samollow P.B."/>
            <person name="Lander E.S."/>
            <person name="Lindblad-Toh K."/>
        </authorList>
    </citation>
    <scope>NUCLEOTIDE SEQUENCE [LARGE SCALE GENOMIC DNA]</scope>
</reference>
<keyword evidence="7" id="KW-0064">Aspartyl protease</keyword>
<dbReference type="OMA" id="CITICKT"/>
<dbReference type="Gene3D" id="1.10.10.200">
    <property type="match status" value="1"/>
</dbReference>
<evidence type="ECO:0000256" key="14">
    <source>
        <dbReference type="ARBA" id="ARBA00023125"/>
    </source>
</evidence>
<reference evidence="25" key="3">
    <citation type="submission" date="2025-09" db="UniProtKB">
        <authorList>
            <consortium name="Ensembl"/>
        </authorList>
    </citation>
    <scope>IDENTIFICATION</scope>
</reference>
<dbReference type="InterPro" id="IPR051592">
    <property type="entry name" value="HERV-K_Pro_peptidase_A2"/>
</dbReference>
<dbReference type="PROSITE" id="PS51027">
    <property type="entry name" value="INTEGRASE_DBD"/>
    <property type="match status" value="1"/>
</dbReference>
<evidence type="ECO:0000256" key="18">
    <source>
        <dbReference type="SAM" id="MobiDB-lite"/>
    </source>
</evidence>
<dbReference type="InterPro" id="IPR000477">
    <property type="entry name" value="RT_dom"/>
</dbReference>
<evidence type="ECO:0000259" key="19">
    <source>
        <dbReference type="PROSITE" id="PS50175"/>
    </source>
</evidence>
<dbReference type="SUPFAM" id="SSF53098">
    <property type="entry name" value="Ribonuclease H-like"/>
    <property type="match status" value="2"/>
</dbReference>
<evidence type="ECO:0000256" key="16">
    <source>
        <dbReference type="PROSITE-ProRule" id="PRU00450"/>
    </source>
</evidence>
<evidence type="ECO:0000259" key="24">
    <source>
        <dbReference type="PROSITE" id="PS51027"/>
    </source>
</evidence>
<dbReference type="PROSITE" id="PS00141">
    <property type="entry name" value="ASP_PROTEASE"/>
    <property type="match status" value="1"/>
</dbReference>
<evidence type="ECO:0000256" key="13">
    <source>
        <dbReference type="ARBA" id="ARBA00022918"/>
    </source>
</evidence>
<feature type="region of interest" description="Disordered" evidence="18">
    <location>
        <begin position="1078"/>
        <end position="1146"/>
    </location>
</feature>
<sequence length="1146" mass="128576">MRYSFRFPIIATESIVLKENSEPTWIPASFRFPVPQGAKGLILGDPDLIAKGLEIFPTLFQDKETNGLHILAAAKPAFCISKDTNLAYLTIFPEADFPLKSKLQKSILDSTAHGLFWSQKVTQDRMVMSLFVEDRVISGILDSGADISVISATDWPESWEVIEPHQKLIGIGTPEHILQSANTLSWSDSEGHRGIFKPYVLDIAQSLWGREVMSAMNITLTTSDKLHTEFVGAASVAPLFADPITWLSSKPIWINQWPISKEKLVHLEAIIQEQLRLGHIRESNSPWNTPIFLVPKKAGKWRLVHDLRKINEQLMDMGTRQPGLPSPGPIPINWKLIVIDLKDCFFNIRLSPQDCHRFAFSVPSINYGTPFKRFEWLCLPQGMRVSSCLCQKYVANALEQVRQKHGKCHIIQYVDDILLAAPSSGEVEILLADATKALTAANLVISKEKIQTTPPYKYLGTLVYDQEIRPQKIEIRRDSLNTLNDFQKLLGDINWLRPFLKISTGQLEHLYATLKGDAALTSPRTLSPKAEEELKVVEEAVSKARLYRIDPSLPLIASVLQTRYTPTGALHQDQHIIEWIHLANQQTKSLTSYLELIILLITQIRKSARQLTGIDPSTIHVPITREQVQNLFAQSLPWQIAFADYTGQIDNHIPANKILQFVKLTPIIFPRMTSMHPLVDAVNVFTDASKHGRAGAVVQDSTMLLDTTYGSPQKAELAAVRSVLRDVVQACNIICDSLYVVNLVNSLETAKIKPVPDEELYLLFRTTQRVIWQRQNKFFITHIRSHTNLPGPLSEGNAKVDTLVASAFQDAVRSHSLLHQNAKSLKCQFDITKRQAQEIIQQCSSCAQFSSTPLPPGANPRGLKANQLWQMDVTQYAPFGRWKYVHVIIDTYSRVMWATAQTGEKVSHVIAHLLEAFAHLGIPSQIKTDNGTAYTSKRFAEFCKLWNINHKTGIPGNSTGQAIVERANRTLKNQIQKQKGEYLTIYEGDISKPKPIIPNKLLRMVLLTLNHFSIPEGLNATPMQTHFECHDTMDTVQQPWVFWRLPGDKDYRGPNRLITMGRGYACVSTDDGEIWTPSKHLKPWKGPLPDARGAEEQAHQSSTAPAARDQDEKQTSIAAVSSQLPDGQAQGTGIEGNTGECMHSEH</sequence>
<dbReference type="InterPro" id="IPR001969">
    <property type="entry name" value="Aspartic_peptidase_AS"/>
</dbReference>
<dbReference type="GO" id="GO:0006310">
    <property type="term" value="P:DNA recombination"/>
    <property type="evidence" value="ECO:0007669"/>
    <property type="project" value="UniProtKB-KW"/>
</dbReference>
<dbReference type="FunCoup" id="A0A5F8GYT2">
    <property type="interactions" value="45"/>
</dbReference>
<evidence type="ECO:0000256" key="7">
    <source>
        <dbReference type="ARBA" id="ARBA00022750"/>
    </source>
</evidence>
<evidence type="ECO:0000259" key="23">
    <source>
        <dbReference type="PROSITE" id="PS50994"/>
    </source>
</evidence>
<dbReference type="PROSITE" id="PS50175">
    <property type="entry name" value="ASP_PROT_RETROV"/>
    <property type="match status" value="1"/>
</dbReference>
<dbReference type="InterPro" id="IPR002156">
    <property type="entry name" value="RNaseH_domain"/>
</dbReference>
<dbReference type="InterPro" id="IPR043128">
    <property type="entry name" value="Rev_trsase/Diguanyl_cyclase"/>
</dbReference>
<dbReference type="InterPro" id="IPR018061">
    <property type="entry name" value="Retropepsins"/>
</dbReference>
<evidence type="ECO:0000313" key="26">
    <source>
        <dbReference type="Proteomes" id="UP000002280"/>
    </source>
</evidence>
<dbReference type="InterPro" id="IPR036862">
    <property type="entry name" value="Integrase_C_dom_sf_retrovir"/>
</dbReference>
<organism evidence="25 26">
    <name type="scientific">Monodelphis domestica</name>
    <name type="common">Gray short-tailed opossum</name>
    <dbReference type="NCBI Taxonomy" id="13616"/>
    <lineage>
        <taxon>Eukaryota</taxon>
        <taxon>Metazoa</taxon>
        <taxon>Chordata</taxon>
        <taxon>Craniata</taxon>
        <taxon>Vertebrata</taxon>
        <taxon>Euteleostomi</taxon>
        <taxon>Mammalia</taxon>
        <taxon>Metatheria</taxon>
        <taxon>Didelphimorphia</taxon>
        <taxon>Didelphidae</taxon>
        <taxon>Monodelphis</taxon>
    </lineage>
</organism>
<dbReference type="SUPFAM" id="SSF50122">
    <property type="entry name" value="DNA-binding domain of retroviral integrase"/>
    <property type="match status" value="1"/>
</dbReference>
<dbReference type="CDD" id="cd05482">
    <property type="entry name" value="HIV_retropepsin_like"/>
    <property type="match status" value="1"/>
</dbReference>
<dbReference type="Gene3D" id="3.30.70.270">
    <property type="match status" value="2"/>
</dbReference>
<dbReference type="InterPro" id="IPR034170">
    <property type="entry name" value="Retropepsin-like_cat_dom"/>
</dbReference>
<dbReference type="InterPro" id="IPR012337">
    <property type="entry name" value="RNaseH-like_sf"/>
</dbReference>